<keyword evidence="4" id="KW-1185">Reference proteome</keyword>
<reference evidence="3 4" key="1">
    <citation type="journal article" date="2018" name="BMC Genomics">
        <title>Genomic comparison of Trypanosoma conorhini and Trypanosoma rangeli to Trypanosoma cruzi strains of high and low virulence.</title>
        <authorList>
            <person name="Bradwell K.R."/>
            <person name="Koparde V.N."/>
            <person name="Matveyev A.V."/>
            <person name="Serrano M.G."/>
            <person name="Alves J.M."/>
            <person name="Parikh H."/>
            <person name="Huang B."/>
            <person name="Lee V."/>
            <person name="Espinosa-Alvarez O."/>
            <person name="Ortiz P.A."/>
            <person name="Costa-Martins A.G."/>
            <person name="Teixeira M.M."/>
            <person name="Buck G.A."/>
        </authorList>
    </citation>
    <scope>NUCLEOTIDE SEQUENCE [LARGE SCALE GENOMIC DNA]</scope>
    <source>
        <strain evidence="3 4">AM80</strain>
    </source>
</reference>
<feature type="coiled-coil region" evidence="1">
    <location>
        <begin position="250"/>
        <end position="277"/>
    </location>
</feature>
<proteinExistence type="predicted"/>
<evidence type="ECO:0000256" key="2">
    <source>
        <dbReference type="SAM" id="MobiDB-lite"/>
    </source>
</evidence>
<evidence type="ECO:0000313" key="4">
    <source>
        <dbReference type="Proteomes" id="UP000283634"/>
    </source>
</evidence>
<dbReference type="OMA" id="DMRTETM"/>
<dbReference type="AlphaFoldDB" id="A0A422NIB2"/>
<sequence length="367" mass="42059">MSVAIKSPQVRKSHVSGDAVGMGGDGLQPEAHATPSFLIEKVMAKLNTTLRDCRVERDELTSSVESQLRDMRTETMTTRSEQQQLQREIRALQEKLQSAVIQRASIIAGNAERISVQELAKTARRLTQDTQQGLSEVELLKASVFHDRIKREELQQREDAEDEALEARLLQAEAANDELRRMALRLQEQNTQLVTTLQHSNDMLQQWQRCVAQQQGHIRQITEKFGQVQAEHRRIVGSVESLVHSLEQYKAGRDETLRKLENNLVELEQQCLQQQERWRCFGEDVSGKAHINGSTPWERHHDIFLMGTAACRPLRKRLEHFYGIYNPEKVCSVSDIIDEYRGAEEELMAALEVHYGAFGFFFTQLNV</sequence>
<feature type="region of interest" description="Disordered" evidence="2">
    <location>
        <begin position="1"/>
        <end position="24"/>
    </location>
</feature>
<feature type="coiled-coil region" evidence="1">
    <location>
        <begin position="75"/>
        <end position="102"/>
    </location>
</feature>
<evidence type="ECO:0000256" key="1">
    <source>
        <dbReference type="SAM" id="Coils"/>
    </source>
</evidence>
<feature type="coiled-coil region" evidence="1">
    <location>
        <begin position="150"/>
        <end position="192"/>
    </location>
</feature>
<dbReference type="GeneID" id="40328787"/>
<dbReference type="Proteomes" id="UP000283634">
    <property type="component" value="Unassembled WGS sequence"/>
</dbReference>
<dbReference type="EMBL" id="MKGL01000143">
    <property type="protein sequence ID" value="RNF05124.1"/>
    <property type="molecule type" value="Genomic_DNA"/>
</dbReference>
<accession>A0A422NIB2</accession>
<evidence type="ECO:0000313" key="3">
    <source>
        <dbReference type="EMBL" id="RNF05124.1"/>
    </source>
</evidence>
<gene>
    <name evidence="3" type="ORF">TraAM80_04854</name>
</gene>
<dbReference type="RefSeq" id="XP_029238499.1">
    <property type="nucleotide sequence ID" value="XM_029381763.1"/>
</dbReference>
<protein>
    <submittedName>
        <fullName evidence="3">Uncharacterized protein</fullName>
    </submittedName>
</protein>
<dbReference type="OrthoDB" id="251938at2759"/>
<name>A0A422NIB2_TRYRA</name>
<comment type="caution">
    <text evidence="3">The sequence shown here is derived from an EMBL/GenBank/DDBJ whole genome shotgun (WGS) entry which is preliminary data.</text>
</comment>
<organism evidence="3 4">
    <name type="scientific">Trypanosoma rangeli</name>
    <dbReference type="NCBI Taxonomy" id="5698"/>
    <lineage>
        <taxon>Eukaryota</taxon>
        <taxon>Discoba</taxon>
        <taxon>Euglenozoa</taxon>
        <taxon>Kinetoplastea</taxon>
        <taxon>Metakinetoplastina</taxon>
        <taxon>Trypanosomatida</taxon>
        <taxon>Trypanosomatidae</taxon>
        <taxon>Trypanosoma</taxon>
        <taxon>Herpetosoma</taxon>
    </lineage>
</organism>
<keyword evidence="1" id="KW-0175">Coiled coil</keyword>